<evidence type="ECO:0000256" key="5">
    <source>
        <dbReference type="ARBA" id="ARBA00022741"/>
    </source>
</evidence>
<dbReference type="GO" id="GO:0005737">
    <property type="term" value="C:cytoplasm"/>
    <property type="evidence" value="ECO:0007669"/>
    <property type="project" value="UniProtKB-SubCell"/>
</dbReference>
<dbReference type="GO" id="GO:0006400">
    <property type="term" value="P:tRNA modification"/>
    <property type="evidence" value="ECO:0007669"/>
    <property type="project" value="UniProtKB-UniRule"/>
</dbReference>
<comment type="similarity">
    <text evidence="8">Belongs to the tRNA(Ile)-lysidine synthase family.</text>
</comment>
<dbReference type="InterPro" id="IPR012094">
    <property type="entry name" value="tRNA_Ile_lys_synt"/>
</dbReference>
<keyword evidence="6 8" id="KW-0067">ATP-binding</keyword>
<comment type="catalytic activity">
    <reaction evidence="7 8">
        <text>cytidine(34) in tRNA(Ile2) + L-lysine + ATP = lysidine(34) in tRNA(Ile2) + AMP + diphosphate + H(+)</text>
        <dbReference type="Rhea" id="RHEA:43744"/>
        <dbReference type="Rhea" id="RHEA-COMP:10625"/>
        <dbReference type="Rhea" id="RHEA-COMP:10670"/>
        <dbReference type="ChEBI" id="CHEBI:15378"/>
        <dbReference type="ChEBI" id="CHEBI:30616"/>
        <dbReference type="ChEBI" id="CHEBI:32551"/>
        <dbReference type="ChEBI" id="CHEBI:33019"/>
        <dbReference type="ChEBI" id="CHEBI:82748"/>
        <dbReference type="ChEBI" id="CHEBI:83665"/>
        <dbReference type="ChEBI" id="CHEBI:456215"/>
        <dbReference type="EC" id="6.3.4.19"/>
    </reaction>
</comment>
<dbReference type="PANTHER" id="PTHR43033:SF1">
    <property type="entry name" value="TRNA(ILE)-LYSIDINE SYNTHASE-RELATED"/>
    <property type="match status" value="1"/>
</dbReference>
<evidence type="ECO:0000256" key="2">
    <source>
        <dbReference type="ARBA" id="ARBA00022490"/>
    </source>
</evidence>
<comment type="subcellular location">
    <subcellularLocation>
        <location evidence="1 8">Cytoplasm</location>
    </subcellularLocation>
</comment>
<evidence type="ECO:0000259" key="9">
    <source>
        <dbReference type="SMART" id="SM00977"/>
    </source>
</evidence>
<dbReference type="Pfam" id="PF11734">
    <property type="entry name" value="TilS_C"/>
    <property type="match status" value="1"/>
</dbReference>
<dbReference type="InterPro" id="IPR014729">
    <property type="entry name" value="Rossmann-like_a/b/a_fold"/>
</dbReference>
<evidence type="ECO:0000256" key="6">
    <source>
        <dbReference type="ARBA" id="ARBA00022840"/>
    </source>
</evidence>
<keyword evidence="11" id="KW-1185">Reference proteome</keyword>
<dbReference type="EC" id="6.3.4.19" evidence="8"/>
<dbReference type="SMART" id="SM00977">
    <property type="entry name" value="TilS_C"/>
    <property type="match status" value="1"/>
</dbReference>
<evidence type="ECO:0000313" key="11">
    <source>
        <dbReference type="Proteomes" id="UP000290365"/>
    </source>
</evidence>
<dbReference type="CDD" id="cd01992">
    <property type="entry name" value="TilS_N"/>
    <property type="match status" value="1"/>
</dbReference>
<dbReference type="NCBIfam" id="TIGR02432">
    <property type="entry name" value="lysidine_TilS_N"/>
    <property type="match status" value="1"/>
</dbReference>
<name>A0A4P6JXS5_KTERU</name>
<dbReference type="RefSeq" id="WP_129891298.1">
    <property type="nucleotide sequence ID" value="NZ_CP035758.1"/>
</dbReference>
<organism evidence="10 11">
    <name type="scientific">Ktedonosporobacter rubrisoli</name>
    <dbReference type="NCBI Taxonomy" id="2509675"/>
    <lineage>
        <taxon>Bacteria</taxon>
        <taxon>Bacillati</taxon>
        <taxon>Chloroflexota</taxon>
        <taxon>Ktedonobacteria</taxon>
        <taxon>Ktedonobacterales</taxon>
        <taxon>Ktedonosporobacteraceae</taxon>
        <taxon>Ktedonosporobacter</taxon>
    </lineage>
</organism>
<feature type="binding site" evidence="8">
    <location>
        <begin position="29"/>
        <end position="34"/>
    </location>
    <ligand>
        <name>ATP</name>
        <dbReference type="ChEBI" id="CHEBI:30616"/>
    </ligand>
</feature>
<dbReference type="InterPro" id="IPR012796">
    <property type="entry name" value="Lysidine-tRNA-synth_C"/>
</dbReference>
<reference evidence="10 11" key="1">
    <citation type="submission" date="2019-01" db="EMBL/GenBank/DDBJ databases">
        <title>Ktedonosporobacter rubrisoli SCAWS-G2.</title>
        <authorList>
            <person name="Huang Y."/>
            <person name="Yan B."/>
        </authorList>
    </citation>
    <scope>NUCLEOTIDE SEQUENCE [LARGE SCALE GENOMIC DNA]</scope>
    <source>
        <strain evidence="10 11">SCAWS-G2</strain>
    </source>
</reference>
<dbReference type="Gene3D" id="1.20.59.20">
    <property type="match status" value="1"/>
</dbReference>
<evidence type="ECO:0000256" key="1">
    <source>
        <dbReference type="ARBA" id="ARBA00004496"/>
    </source>
</evidence>
<accession>A0A4P6JXS5</accession>
<comment type="domain">
    <text evidence="8">The N-terminal region contains the highly conserved SGGXDS motif, predicted to be a P-loop motif involved in ATP binding.</text>
</comment>
<dbReference type="Proteomes" id="UP000290365">
    <property type="component" value="Chromosome"/>
</dbReference>
<dbReference type="InterPro" id="IPR011063">
    <property type="entry name" value="TilS/TtcA_N"/>
</dbReference>
<evidence type="ECO:0000256" key="3">
    <source>
        <dbReference type="ARBA" id="ARBA00022598"/>
    </source>
</evidence>
<dbReference type="PANTHER" id="PTHR43033">
    <property type="entry name" value="TRNA(ILE)-LYSIDINE SYNTHASE-RELATED"/>
    <property type="match status" value="1"/>
</dbReference>
<dbReference type="OrthoDB" id="9807403at2"/>
<keyword evidence="5 8" id="KW-0547">Nucleotide-binding</keyword>
<dbReference type="SUPFAM" id="SSF56037">
    <property type="entry name" value="PheT/TilS domain"/>
    <property type="match status" value="1"/>
</dbReference>
<proteinExistence type="inferred from homology"/>
<dbReference type="GO" id="GO:0005524">
    <property type="term" value="F:ATP binding"/>
    <property type="evidence" value="ECO:0007669"/>
    <property type="project" value="UniProtKB-UniRule"/>
</dbReference>
<dbReference type="KEGG" id="kbs:EPA93_31350"/>
<dbReference type="HAMAP" id="MF_01161">
    <property type="entry name" value="tRNA_Ile_lys_synt"/>
    <property type="match status" value="1"/>
</dbReference>
<keyword evidence="2 8" id="KW-0963">Cytoplasm</keyword>
<dbReference type="Gene3D" id="3.40.50.620">
    <property type="entry name" value="HUPs"/>
    <property type="match status" value="1"/>
</dbReference>
<dbReference type="Pfam" id="PF01171">
    <property type="entry name" value="ATP_bind_3"/>
    <property type="match status" value="1"/>
</dbReference>
<keyword evidence="3 8" id="KW-0436">Ligase</keyword>
<dbReference type="AlphaFoldDB" id="A0A4P6JXS5"/>
<gene>
    <name evidence="8 10" type="primary">tilS</name>
    <name evidence="10" type="ORF">EPA93_31350</name>
</gene>
<dbReference type="EMBL" id="CP035758">
    <property type="protein sequence ID" value="QBD80233.1"/>
    <property type="molecule type" value="Genomic_DNA"/>
</dbReference>
<comment type="function">
    <text evidence="8">Ligates lysine onto the cytidine present at position 34 of the AUA codon-specific tRNA(Ile) that contains the anticodon CAU, in an ATP-dependent manner. Cytidine is converted to lysidine, thus changing the amino acid specificity of the tRNA from methionine to isoleucine.</text>
</comment>
<dbReference type="GO" id="GO:0032267">
    <property type="term" value="F:tRNA(Ile)-lysidine synthase activity"/>
    <property type="evidence" value="ECO:0007669"/>
    <property type="project" value="UniProtKB-EC"/>
</dbReference>
<sequence length="499" mass="56262">MVEIIEVVIAYSEQHGLLPDHSKIVVAVSGGADSLCLLHLLHSLCGPGKRFPTVRLHVAHLNHQLRGEEGARDAAAVANLAAAWDLPATIGAIDVPALAQQERRSLEEAAREARYRFLRQVAQELTESGGETLIAVAHHMDDQVETLLLHWLRGGGLASMIGLQPRQRDIIRPLLCLSRADTQAYCREHGLTPMEDSSNTDPRFLRNRLRHELLPLLESLNPGIRATLLRNAEVMQADLALIEEQVEHSWPRVVSFEQSACIGLRCSELQALPLSLQRHLLRRVTARLSAGQSPLELRHYRLIEQLAQRKESAEEMMLHLPQHLRVRRKGDTLLFTRDDDYQKQPSAKEEPIEVTLPIPGQHKVPGTSLIACAEIVAEAVTRQVVDALAYGNWNEVWHILAPTRYVVYIDGGSVGHTLHVRTRRPGDRIRLLGMAREKKVQDVLVDKHIARAEREQIPLFFSAKHCIWLAGVQVDDRVRLTEQTRHIVRLSIRPMEPDY</sequence>
<keyword evidence="4 8" id="KW-0819">tRNA processing</keyword>
<dbReference type="InterPro" id="IPR012795">
    <property type="entry name" value="tRNA_Ile_lys_synt_N"/>
</dbReference>
<feature type="domain" description="Lysidine-tRNA(Ile) synthetase C-terminal" evidence="9">
    <location>
        <begin position="418"/>
        <end position="490"/>
    </location>
</feature>
<protein>
    <recommendedName>
        <fullName evidence="8">tRNA(Ile)-lysidine synthase</fullName>
        <ecNumber evidence="8">6.3.4.19</ecNumber>
    </recommendedName>
    <alternativeName>
        <fullName evidence="8">tRNA(Ile)-2-lysyl-cytidine synthase</fullName>
    </alternativeName>
    <alternativeName>
        <fullName evidence="8">tRNA(Ile)-lysidine synthetase</fullName>
    </alternativeName>
</protein>
<dbReference type="NCBIfam" id="TIGR02433">
    <property type="entry name" value="lysidine_TilS_C"/>
    <property type="match status" value="1"/>
</dbReference>
<dbReference type="SUPFAM" id="SSF82829">
    <property type="entry name" value="MesJ substrate recognition domain-like"/>
    <property type="match status" value="1"/>
</dbReference>
<evidence type="ECO:0000256" key="4">
    <source>
        <dbReference type="ARBA" id="ARBA00022694"/>
    </source>
</evidence>
<evidence type="ECO:0000313" key="10">
    <source>
        <dbReference type="EMBL" id="QBD80233.1"/>
    </source>
</evidence>
<evidence type="ECO:0000256" key="7">
    <source>
        <dbReference type="ARBA" id="ARBA00048539"/>
    </source>
</evidence>
<evidence type="ECO:0000256" key="8">
    <source>
        <dbReference type="HAMAP-Rule" id="MF_01161"/>
    </source>
</evidence>
<dbReference type="SUPFAM" id="SSF52402">
    <property type="entry name" value="Adenine nucleotide alpha hydrolases-like"/>
    <property type="match status" value="1"/>
</dbReference>